<gene>
    <name evidence="3" type="ORF">EI982_08375</name>
</gene>
<keyword evidence="4" id="KW-1185">Reference proteome</keyword>
<evidence type="ECO:0000313" key="3">
    <source>
        <dbReference type="EMBL" id="QGX94809.1"/>
    </source>
</evidence>
<dbReference type="GeneID" id="43369546"/>
<dbReference type="InterPro" id="IPR001296">
    <property type="entry name" value="Glyco_trans_1"/>
</dbReference>
<name>A0A6B9FEH4_9EURY</name>
<accession>A0A6B9FEH4</accession>
<dbReference type="OrthoDB" id="359427at2157"/>
<dbReference type="EMBL" id="CP034345">
    <property type="protein sequence ID" value="QGX94809.1"/>
    <property type="molecule type" value="Genomic_DNA"/>
</dbReference>
<organism evidence="3 4">
    <name type="scientific">Haloplanus rallus</name>
    <dbReference type="NCBI Taxonomy" id="1816183"/>
    <lineage>
        <taxon>Archaea</taxon>
        <taxon>Methanobacteriati</taxon>
        <taxon>Methanobacteriota</taxon>
        <taxon>Stenosarchaea group</taxon>
        <taxon>Halobacteria</taxon>
        <taxon>Halobacteriales</taxon>
        <taxon>Haloferacaceae</taxon>
        <taxon>Haloplanus</taxon>
    </lineage>
</organism>
<dbReference type="RefSeq" id="WP_157689267.1">
    <property type="nucleotide sequence ID" value="NZ_CP034345.1"/>
</dbReference>
<dbReference type="AlphaFoldDB" id="A0A6B9FEH4"/>
<dbReference type="SUPFAM" id="SSF53756">
    <property type="entry name" value="UDP-Glycosyltransferase/glycogen phosphorylase"/>
    <property type="match status" value="1"/>
</dbReference>
<dbReference type="PANTHER" id="PTHR46401:SF2">
    <property type="entry name" value="GLYCOSYLTRANSFERASE WBBK-RELATED"/>
    <property type="match status" value="1"/>
</dbReference>
<dbReference type="Proteomes" id="UP000428325">
    <property type="component" value="Chromosome"/>
</dbReference>
<feature type="domain" description="Glycosyl transferase family 1" evidence="2">
    <location>
        <begin position="178"/>
        <end position="332"/>
    </location>
</feature>
<dbReference type="Pfam" id="PF00534">
    <property type="entry name" value="Glycos_transf_1"/>
    <property type="match status" value="1"/>
</dbReference>
<evidence type="ECO:0000313" key="4">
    <source>
        <dbReference type="Proteomes" id="UP000428325"/>
    </source>
</evidence>
<sequence length="355" mass="40743">MVSVVSSRILFHTPQPLDNLDSGSSVRPAKLIDAFEQIGYNVDKVIGDTKERRQRIQEIQQSDRDYLFCYSEPTTWPVHPLIDYRLYWYLQSKNIPTGVFYRDILWKFPELFDHSGLKYWEAQVRYRMDLAVISRIADQIYVPSSTLGEYLNINSPIKPLPPGGTDQVATNDSTLQLERVIYVGGLSGRYSSGLLSKACKLAANEQNVTLDLVCREPEYQSLPNSVRQRFKSDWVTVHHKSGEALNDLYQRADAGIIPFKPTQYNNMVMPVKLFEYLSYGLPIITTNIKEVSEFVQSNSCGVVSDSNYKDLANKIILLSNDEELYQERRENAVLTLRQNRWIDRAEQVASDLIPQ</sequence>
<protein>
    <submittedName>
        <fullName evidence="3">Glycosyltransferase</fullName>
    </submittedName>
</protein>
<dbReference type="KEGG" id="hra:EI982_08375"/>
<dbReference type="GO" id="GO:0016757">
    <property type="term" value="F:glycosyltransferase activity"/>
    <property type="evidence" value="ECO:0007669"/>
    <property type="project" value="InterPro"/>
</dbReference>
<evidence type="ECO:0000259" key="2">
    <source>
        <dbReference type="Pfam" id="PF00534"/>
    </source>
</evidence>
<keyword evidence="1 3" id="KW-0808">Transferase</keyword>
<reference evidence="3 4" key="1">
    <citation type="submission" date="2018-12" db="EMBL/GenBank/DDBJ databases">
        <title>Complete genome sequence of Haloplanus rallus MBLA0036.</title>
        <authorList>
            <person name="Nam Y.-d."/>
            <person name="Kang J."/>
            <person name="Chung W.-H."/>
            <person name="Park Y.S."/>
        </authorList>
    </citation>
    <scope>NUCLEOTIDE SEQUENCE [LARGE SCALE GENOMIC DNA]</scope>
    <source>
        <strain evidence="3 4">MBLA0036</strain>
    </source>
</reference>
<proteinExistence type="predicted"/>
<evidence type="ECO:0000256" key="1">
    <source>
        <dbReference type="ARBA" id="ARBA00022679"/>
    </source>
</evidence>
<dbReference type="PANTHER" id="PTHR46401">
    <property type="entry name" value="GLYCOSYLTRANSFERASE WBBK-RELATED"/>
    <property type="match status" value="1"/>
</dbReference>
<dbReference type="Gene3D" id="3.40.50.2000">
    <property type="entry name" value="Glycogen Phosphorylase B"/>
    <property type="match status" value="1"/>
</dbReference>